<feature type="transmembrane region" description="Helical" evidence="1">
    <location>
        <begin position="40"/>
        <end position="60"/>
    </location>
</feature>
<protein>
    <submittedName>
        <fullName evidence="2">Polyferredoxin</fullName>
    </submittedName>
</protein>
<proteinExistence type="predicted"/>
<accession>A0A852SN09</accession>
<comment type="caution">
    <text evidence="2">The sequence shown here is derived from an EMBL/GenBank/DDBJ whole genome shotgun (WGS) entry which is preliminary data.</text>
</comment>
<evidence type="ECO:0000256" key="1">
    <source>
        <dbReference type="SAM" id="Phobius"/>
    </source>
</evidence>
<keyword evidence="1" id="KW-0472">Membrane</keyword>
<dbReference type="AlphaFoldDB" id="A0A852SN09"/>
<dbReference type="EMBL" id="JACCBM010000001">
    <property type="protein sequence ID" value="NYD70184.1"/>
    <property type="molecule type" value="Genomic_DNA"/>
</dbReference>
<dbReference type="Proteomes" id="UP000549913">
    <property type="component" value="Unassembled WGS sequence"/>
</dbReference>
<reference evidence="2 3" key="1">
    <citation type="submission" date="2020-07" db="EMBL/GenBank/DDBJ databases">
        <title>Sequencing the genomes of 1000 actinobacteria strains.</title>
        <authorList>
            <person name="Klenk H.-P."/>
        </authorList>
    </citation>
    <scope>NUCLEOTIDE SEQUENCE [LARGE SCALE GENOMIC DNA]</scope>
    <source>
        <strain evidence="2 3">DSM 26474</strain>
    </source>
</reference>
<gene>
    <name evidence="2" type="ORF">BJ984_001342</name>
</gene>
<keyword evidence="3" id="KW-1185">Reference proteome</keyword>
<organism evidence="2 3">
    <name type="scientific">Herbiconiux flava</name>
    <dbReference type="NCBI Taxonomy" id="881268"/>
    <lineage>
        <taxon>Bacteria</taxon>
        <taxon>Bacillati</taxon>
        <taxon>Actinomycetota</taxon>
        <taxon>Actinomycetes</taxon>
        <taxon>Micrococcales</taxon>
        <taxon>Microbacteriaceae</taxon>
        <taxon>Herbiconiux</taxon>
    </lineage>
</organism>
<dbReference type="InterPro" id="IPR021517">
    <property type="entry name" value="DUF3180"/>
</dbReference>
<evidence type="ECO:0000313" key="2">
    <source>
        <dbReference type="EMBL" id="NYD70184.1"/>
    </source>
</evidence>
<feature type="transmembrane region" description="Helical" evidence="1">
    <location>
        <begin position="81"/>
        <end position="104"/>
    </location>
</feature>
<sequence length="156" mass="15763">MRHTRPLTLVAFAAVGLALGFVLEVALASAGQPVLIPPYTLTVTLVAAAAIVVVLAIPIARALRGRSTTRINPFRAMRTVVLAKASSLVGSLIAGLSAGIVIFLTTRPVIADVGSIWPGIAAAVSGVALLVAGLVAERLCTLPPDEPDDPAEAGAA</sequence>
<dbReference type="Pfam" id="PF11377">
    <property type="entry name" value="DUF3180"/>
    <property type="match status" value="1"/>
</dbReference>
<evidence type="ECO:0000313" key="3">
    <source>
        <dbReference type="Proteomes" id="UP000549913"/>
    </source>
</evidence>
<dbReference type="RefSeq" id="WP_179547377.1">
    <property type="nucleotide sequence ID" value="NZ_BSEW01000001.1"/>
</dbReference>
<keyword evidence="1" id="KW-1133">Transmembrane helix</keyword>
<keyword evidence="1" id="KW-0812">Transmembrane</keyword>
<name>A0A852SN09_9MICO</name>
<feature type="transmembrane region" description="Helical" evidence="1">
    <location>
        <begin position="116"/>
        <end position="136"/>
    </location>
</feature>